<dbReference type="EMBL" id="CP003349">
    <property type="protein sequence ID" value="AFD05943.1"/>
    <property type="molecule type" value="Genomic_DNA"/>
</dbReference>
<proteinExistence type="predicted"/>
<dbReference type="Proteomes" id="UP000007590">
    <property type="component" value="Chromosome"/>
</dbReference>
<sequence>MPYKSGTIALYENDTLMIRKGFHEHYYLLSLFVDGENKLESNDLDNFIGYVKDGKFIKGYGNVYTLK</sequence>
<dbReference type="HOGENOM" id="CLU_2810146_0_0_10"/>
<evidence type="ECO:0000313" key="1">
    <source>
        <dbReference type="EMBL" id="AFD05943.1"/>
    </source>
</evidence>
<dbReference type="RefSeq" id="WP_014679171.1">
    <property type="nucleotide sequence ID" value="NC_017770.1"/>
</dbReference>
<name>H8KPP5_SOLCM</name>
<protein>
    <submittedName>
        <fullName evidence="1">Uncharacterized protein</fullName>
    </submittedName>
</protein>
<gene>
    <name evidence="1" type="ordered locus">Solca_0827</name>
</gene>
<organism evidence="1 2">
    <name type="scientific">Solitalea canadensis (strain ATCC 29591 / DSM 3403 / JCM 21819 / LMG 8368 / NBRC 15130 / NCIMB 12057 / USAM 9D)</name>
    <name type="common">Flexibacter canadensis</name>
    <dbReference type="NCBI Taxonomy" id="929556"/>
    <lineage>
        <taxon>Bacteria</taxon>
        <taxon>Pseudomonadati</taxon>
        <taxon>Bacteroidota</taxon>
        <taxon>Sphingobacteriia</taxon>
        <taxon>Sphingobacteriales</taxon>
        <taxon>Sphingobacteriaceae</taxon>
        <taxon>Solitalea</taxon>
    </lineage>
</organism>
<evidence type="ECO:0000313" key="2">
    <source>
        <dbReference type="Proteomes" id="UP000007590"/>
    </source>
</evidence>
<accession>H8KPP5</accession>
<dbReference type="AlphaFoldDB" id="H8KPP5"/>
<keyword evidence="2" id="KW-1185">Reference proteome</keyword>
<dbReference type="KEGG" id="scn:Solca_0827"/>
<reference evidence="1" key="1">
    <citation type="submission" date="2012-02" db="EMBL/GenBank/DDBJ databases">
        <title>The complete genome of Solitalea canadensis DSM 3403.</title>
        <authorList>
            <consortium name="US DOE Joint Genome Institute (JGI-PGF)"/>
            <person name="Lucas S."/>
            <person name="Copeland A."/>
            <person name="Lapidus A."/>
            <person name="Glavina del Rio T."/>
            <person name="Dalin E."/>
            <person name="Tice H."/>
            <person name="Bruce D."/>
            <person name="Goodwin L."/>
            <person name="Pitluck S."/>
            <person name="Peters L."/>
            <person name="Ovchinnikova G."/>
            <person name="Lu M."/>
            <person name="Kyrpides N."/>
            <person name="Mavromatis K."/>
            <person name="Ivanova N."/>
            <person name="Brettin T."/>
            <person name="Detter J.C."/>
            <person name="Han C."/>
            <person name="Larimer F."/>
            <person name="Land M."/>
            <person name="Hauser L."/>
            <person name="Markowitz V."/>
            <person name="Cheng J.-F."/>
            <person name="Hugenholtz P."/>
            <person name="Woyke T."/>
            <person name="Wu D."/>
            <person name="Spring S."/>
            <person name="Schroeder M."/>
            <person name="Kopitz M."/>
            <person name="Brambilla E."/>
            <person name="Klenk H.-P."/>
            <person name="Eisen J.A."/>
        </authorList>
    </citation>
    <scope>NUCLEOTIDE SEQUENCE</scope>
    <source>
        <strain evidence="1">DSM 3403</strain>
    </source>
</reference>